<sequence length="140" mass="16265">MNSYMLYATVIPKLLEVISFVGVCCFILLFTLSFMNVRNKKIFYGCCITGIIFICCFIATIIILTIYGFNGSKCRTIINSKLEAKYDDYKILSNEDNILEDKFEFSSDNIRYEAYYDKKQNAMIVNKINSKEIDKIKNVF</sequence>
<name>A0A3E4YL53_9FIRM</name>
<accession>A0A3E4YL53</accession>
<keyword evidence="1" id="KW-1133">Transmembrane helix</keyword>
<dbReference type="AlphaFoldDB" id="A0A3E4YL53"/>
<protein>
    <submittedName>
        <fullName evidence="2">Uncharacterized protein</fullName>
    </submittedName>
</protein>
<gene>
    <name evidence="2" type="ORF">DXB99_02900</name>
</gene>
<keyword evidence="1" id="KW-0472">Membrane</keyword>
<evidence type="ECO:0000313" key="2">
    <source>
        <dbReference type="EMBL" id="RGM75489.1"/>
    </source>
</evidence>
<proteinExistence type="predicted"/>
<dbReference type="Proteomes" id="UP000260758">
    <property type="component" value="Unassembled WGS sequence"/>
</dbReference>
<keyword evidence="1" id="KW-0812">Transmembrane</keyword>
<dbReference type="RefSeq" id="WP_117718248.1">
    <property type="nucleotide sequence ID" value="NZ_QSTP01000001.1"/>
</dbReference>
<comment type="caution">
    <text evidence="2">The sequence shown here is derived from an EMBL/GenBank/DDBJ whole genome shotgun (WGS) entry which is preliminary data.</text>
</comment>
<evidence type="ECO:0000256" key="1">
    <source>
        <dbReference type="SAM" id="Phobius"/>
    </source>
</evidence>
<reference evidence="2 3" key="1">
    <citation type="submission" date="2018-08" db="EMBL/GenBank/DDBJ databases">
        <title>A genome reference for cultivated species of the human gut microbiota.</title>
        <authorList>
            <person name="Zou Y."/>
            <person name="Xue W."/>
            <person name="Luo G."/>
        </authorList>
    </citation>
    <scope>NUCLEOTIDE SEQUENCE [LARGE SCALE GENOMIC DNA]</scope>
    <source>
        <strain evidence="2 3">OM07-13</strain>
    </source>
</reference>
<feature type="transmembrane region" description="Helical" evidence="1">
    <location>
        <begin position="6"/>
        <end position="30"/>
    </location>
</feature>
<organism evidence="2 3">
    <name type="scientific">Agathobacter rectalis</name>
    <dbReference type="NCBI Taxonomy" id="39491"/>
    <lineage>
        <taxon>Bacteria</taxon>
        <taxon>Bacillati</taxon>
        <taxon>Bacillota</taxon>
        <taxon>Clostridia</taxon>
        <taxon>Lachnospirales</taxon>
        <taxon>Lachnospiraceae</taxon>
        <taxon>Agathobacter</taxon>
    </lineage>
</organism>
<evidence type="ECO:0000313" key="3">
    <source>
        <dbReference type="Proteomes" id="UP000260758"/>
    </source>
</evidence>
<dbReference type="EMBL" id="QSTP01000001">
    <property type="protein sequence ID" value="RGM75489.1"/>
    <property type="molecule type" value="Genomic_DNA"/>
</dbReference>
<feature type="transmembrane region" description="Helical" evidence="1">
    <location>
        <begin position="42"/>
        <end position="69"/>
    </location>
</feature>